<evidence type="ECO:0000313" key="3">
    <source>
        <dbReference type="EMBL" id="WUX54047.1"/>
    </source>
</evidence>
<protein>
    <submittedName>
        <fullName evidence="3">Class F sortase</fullName>
    </submittedName>
</protein>
<dbReference type="Gene3D" id="2.40.260.10">
    <property type="entry name" value="Sortase"/>
    <property type="match status" value="1"/>
</dbReference>
<dbReference type="InterPro" id="IPR005754">
    <property type="entry name" value="Sortase"/>
</dbReference>
<evidence type="ECO:0000256" key="2">
    <source>
        <dbReference type="SAM" id="MobiDB-lite"/>
    </source>
</evidence>
<dbReference type="NCBIfam" id="NF033748">
    <property type="entry name" value="class_F_sortase"/>
    <property type="match status" value="1"/>
</dbReference>
<proteinExistence type="predicted"/>
<name>A0ABZ2AB52_STRNV</name>
<dbReference type="CDD" id="cd05829">
    <property type="entry name" value="Sortase_F"/>
    <property type="match status" value="1"/>
</dbReference>
<dbReference type="Pfam" id="PF04203">
    <property type="entry name" value="Sortase"/>
    <property type="match status" value="1"/>
</dbReference>
<organism evidence="3 4">
    <name type="scientific">Streptomyces niveus</name>
    <name type="common">Streptomyces spheroides</name>
    <dbReference type="NCBI Taxonomy" id="193462"/>
    <lineage>
        <taxon>Bacteria</taxon>
        <taxon>Bacillati</taxon>
        <taxon>Actinomycetota</taxon>
        <taxon>Actinomycetes</taxon>
        <taxon>Kitasatosporales</taxon>
        <taxon>Streptomycetaceae</taxon>
        <taxon>Streptomyces</taxon>
    </lineage>
</organism>
<evidence type="ECO:0000313" key="4">
    <source>
        <dbReference type="Proteomes" id="UP001432209"/>
    </source>
</evidence>
<keyword evidence="1" id="KW-0378">Hydrolase</keyword>
<dbReference type="InterPro" id="IPR042001">
    <property type="entry name" value="Sortase_F"/>
</dbReference>
<keyword evidence="4" id="KW-1185">Reference proteome</keyword>
<dbReference type="RefSeq" id="WP_329077658.1">
    <property type="nucleotide sequence ID" value="NZ_CP109421.1"/>
</dbReference>
<accession>A0ABZ2AB52</accession>
<dbReference type="EMBL" id="CP109495">
    <property type="protein sequence ID" value="WUX54047.1"/>
    <property type="molecule type" value="Genomic_DNA"/>
</dbReference>
<gene>
    <name evidence="3" type="ORF">OG442_22165</name>
</gene>
<reference evidence="3" key="1">
    <citation type="submission" date="2022-10" db="EMBL/GenBank/DDBJ databases">
        <title>The complete genomes of actinobacterial strains from the NBC collection.</title>
        <authorList>
            <person name="Joergensen T.S."/>
            <person name="Alvarez Arevalo M."/>
            <person name="Sterndorff E.B."/>
            <person name="Faurdal D."/>
            <person name="Vuksanovic O."/>
            <person name="Mourched A.-S."/>
            <person name="Charusanti P."/>
            <person name="Shaw S."/>
            <person name="Blin K."/>
            <person name="Weber T."/>
        </authorList>
    </citation>
    <scope>NUCLEOTIDE SEQUENCE</scope>
    <source>
        <strain evidence="3">NBC_01432</strain>
    </source>
</reference>
<feature type="region of interest" description="Disordered" evidence="2">
    <location>
        <begin position="1"/>
        <end position="43"/>
    </location>
</feature>
<evidence type="ECO:0000256" key="1">
    <source>
        <dbReference type="ARBA" id="ARBA00022801"/>
    </source>
</evidence>
<dbReference type="SUPFAM" id="SSF63817">
    <property type="entry name" value="Sortase"/>
    <property type="match status" value="1"/>
</dbReference>
<feature type="compositionally biased region" description="Low complexity" evidence="2">
    <location>
        <begin position="29"/>
        <end position="43"/>
    </location>
</feature>
<sequence>MSALMSPPEPTAARTEIGTLPVHSGPDEAAAPSASRTPASPPARIRIPAIGLDQSLLGLRVQQDGRLGVPKDPARVGWWSDGPRPGDPGAVVIVGHVDSATGPGAFHGLSSLRPGDPITLRREDGGDATYTVQALRQYEKDALPDSQVYATTGPPALRLITCGGAYDRGRGEYRDNLVVYATAGRAH</sequence>
<dbReference type="Proteomes" id="UP001432209">
    <property type="component" value="Chromosome"/>
</dbReference>
<dbReference type="InterPro" id="IPR023365">
    <property type="entry name" value="Sortase_dom-sf"/>
</dbReference>